<protein>
    <recommendedName>
        <fullName evidence="4">UDP-N-acetylglucosamine 2-epimerase (non-hydrolyzing)</fullName>
        <ecNumber evidence="4">5.1.3.14</ecNumber>
    </recommendedName>
</protein>
<dbReference type="EC" id="5.1.3.14" evidence="4"/>
<name>A0A916SVV6_9SPHN</name>
<evidence type="ECO:0000313" key="7">
    <source>
        <dbReference type="EMBL" id="GGB16035.1"/>
    </source>
</evidence>
<dbReference type="InterPro" id="IPR029767">
    <property type="entry name" value="WecB-like"/>
</dbReference>
<dbReference type="Proteomes" id="UP000623067">
    <property type="component" value="Unassembled WGS sequence"/>
</dbReference>
<dbReference type="AlphaFoldDB" id="A0A916SVV6"/>
<dbReference type="PANTHER" id="PTHR43174:SF2">
    <property type="entry name" value="UDP-N-ACETYLGLUCOSAMINE 2-EPIMERASE"/>
    <property type="match status" value="1"/>
</dbReference>
<sequence>MTKILVVIGTRPEAIKMAPVVHALREHATVTAVILATGQHGAIVDRLLDLFGIPPDRRLPPPPPGQTLDRLVAWLLTGIGAQLDAVRPDLVLVQGDTASALAGATAAYHRAISVGHVEAGLRSGNARHPLPEEGYRRAIAGYCDLHFAPTEQARRNLDREQVHGRIYLTGNTVVDALGWMRERMGDAPAGGDGRRLILATLHRRENWPHLPRIARAIGRLADRGDVRVMLPMQPNPAVREPLLAVLGGVPAVSLTEPLDYPDLVRALSACHFVITDSGGLQEEAPALGKPVLVLRDATERPEGVAAGVARLIGTDEERIVREGVALLDDMAAHAAMARPCSPYGDGLAGRRIADIIADVAGAGGVKDYWIRHRHDAAQIAEGQPPP</sequence>
<dbReference type="GO" id="GO:0008761">
    <property type="term" value="F:UDP-N-acetylglucosamine 2-epimerase activity"/>
    <property type="evidence" value="ECO:0007669"/>
    <property type="project" value="UniProtKB-EC"/>
</dbReference>
<dbReference type="Pfam" id="PF02350">
    <property type="entry name" value="Epimerase_2"/>
    <property type="match status" value="1"/>
</dbReference>
<comment type="catalytic activity">
    <reaction evidence="2">
        <text>UDP-N-acetyl-alpha-D-glucosamine = UDP-N-acetyl-alpha-D-mannosamine</text>
        <dbReference type="Rhea" id="RHEA:17213"/>
        <dbReference type="ChEBI" id="CHEBI:57705"/>
        <dbReference type="ChEBI" id="CHEBI:68623"/>
        <dbReference type="EC" id="5.1.3.14"/>
    </reaction>
</comment>
<dbReference type="PANTHER" id="PTHR43174">
    <property type="entry name" value="UDP-N-ACETYLGLUCOSAMINE 2-EPIMERASE"/>
    <property type="match status" value="1"/>
</dbReference>
<accession>A0A916SVV6</accession>
<evidence type="ECO:0000256" key="3">
    <source>
        <dbReference type="ARBA" id="ARBA00038209"/>
    </source>
</evidence>
<evidence type="ECO:0000313" key="8">
    <source>
        <dbReference type="Proteomes" id="UP000623067"/>
    </source>
</evidence>
<organism evidence="7 8">
    <name type="scientific">Sphingomonas metalli</name>
    <dbReference type="NCBI Taxonomy" id="1779358"/>
    <lineage>
        <taxon>Bacteria</taxon>
        <taxon>Pseudomonadati</taxon>
        <taxon>Pseudomonadota</taxon>
        <taxon>Alphaproteobacteria</taxon>
        <taxon>Sphingomonadales</taxon>
        <taxon>Sphingomonadaceae</taxon>
        <taxon>Sphingomonas</taxon>
    </lineage>
</organism>
<keyword evidence="1 5" id="KW-0413">Isomerase</keyword>
<keyword evidence="8" id="KW-1185">Reference proteome</keyword>
<proteinExistence type="inferred from homology"/>
<reference evidence="7" key="2">
    <citation type="submission" date="2020-09" db="EMBL/GenBank/DDBJ databases">
        <authorList>
            <person name="Sun Q."/>
            <person name="Zhou Y."/>
        </authorList>
    </citation>
    <scope>NUCLEOTIDE SEQUENCE</scope>
    <source>
        <strain evidence="7">CGMCC 1.15330</strain>
    </source>
</reference>
<dbReference type="CDD" id="cd03786">
    <property type="entry name" value="GTB_UDP-GlcNAc_2-Epimerase"/>
    <property type="match status" value="1"/>
</dbReference>
<evidence type="ECO:0000256" key="5">
    <source>
        <dbReference type="RuleBase" id="RU003513"/>
    </source>
</evidence>
<evidence type="ECO:0000256" key="4">
    <source>
        <dbReference type="ARBA" id="ARBA00038858"/>
    </source>
</evidence>
<feature type="domain" description="UDP-N-acetylglucosamine 2-epimerase" evidence="6">
    <location>
        <begin position="23"/>
        <end position="356"/>
    </location>
</feature>
<comment type="caution">
    <text evidence="7">The sequence shown here is derived from an EMBL/GenBank/DDBJ whole genome shotgun (WGS) entry which is preliminary data.</text>
</comment>
<comment type="similarity">
    <text evidence="3 5">Belongs to the UDP-N-acetylglucosamine 2-epimerase family.</text>
</comment>
<dbReference type="Gene3D" id="3.40.50.2000">
    <property type="entry name" value="Glycogen Phosphorylase B"/>
    <property type="match status" value="2"/>
</dbReference>
<dbReference type="EMBL" id="BMIH01000001">
    <property type="protein sequence ID" value="GGB16035.1"/>
    <property type="molecule type" value="Genomic_DNA"/>
</dbReference>
<dbReference type="NCBIfam" id="TIGR00236">
    <property type="entry name" value="wecB"/>
    <property type="match status" value="1"/>
</dbReference>
<gene>
    <name evidence="7" type="ORF">GCM10011380_01880</name>
</gene>
<evidence type="ECO:0000256" key="1">
    <source>
        <dbReference type="ARBA" id="ARBA00023235"/>
    </source>
</evidence>
<dbReference type="SUPFAM" id="SSF53756">
    <property type="entry name" value="UDP-Glycosyltransferase/glycogen phosphorylase"/>
    <property type="match status" value="1"/>
</dbReference>
<evidence type="ECO:0000259" key="6">
    <source>
        <dbReference type="Pfam" id="PF02350"/>
    </source>
</evidence>
<dbReference type="InterPro" id="IPR003331">
    <property type="entry name" value="UDP_GlcNAc_Epimerase_2_dom"/>
</dbReference>
<dbReference type="RefSeq" id="WP_188656749.1">
    <property type="nucleotide sequence ID" value="NZ_BMIH01000001.1"/>
</dbReference>
<reference evidence="7" key="1">
    <citation type="journal article" date="2014" name="Int. J. Syst. Evol. Microbiol.">
        <title>Complete genome sequence of Corynebacterium casei LMG S-19264T (=DSM 44701T), isolated from a smear-ripened cheese.</title>
        <authorList>
            <consortium name="US DOE Joint Genome Institute (JGI-PGF)"/>
            <person name="Walter F."/>
            <person name="Albersmeier A."/>
            <person name="Kalinowski J."/>
            <person name="Ruckert C."/>
        </authorList>
    </citation>
    <scope>NUCLEOTIDE SEQUENCE</scope>
    <source>
        <strain evidence="7">CGMCC 1.15330</strain>
    </source>
</reference>
<evidence type="ECO:0000256" key="2">
    <source>
        <dbReference type="ARBA" id="ARBA00036080"/>
    </source>
</evidence>